<protein>
    <recommendedName>
        <fullName evidence="1">Dynein axonemal assembly factor 11-like CS domain-containing protein</fullName>
    </recommendedName>
</protein>
<dbReference type="STRING" id="3068.D8UGH6"/>
<gene>
    <name evidence="2" type="ORF">VOLCADRAFT_37751</name>
</gene>
<dbReference type="RefSeq" id="XP_002957769.1">
    <property type="nucleotide sequence ID" value="XM_002957723.1"/>
</dbReference>
<accession>D8UGH6</accession>
<dbReference type="InParanoid" id="D8UGH6"/>
<reference evidence="2 3" key="1">
    <citation type="journal article" date="2010" name="Science">
        <title>Genomic analysis of organismal complexity in the multicellular green alga Volvox carteri.</title>
        <authorList>
            <person name="Prochnik S.E."/>
            <person name="Umen J."/>
            <person name="Nedelcu A.M."/>
            <person name="Hallmann A."/>
            <person name="Miller S.M."/>
            <person name="Nishii I."/>
            <person name="Ferris P."/>
            <person name="Kuo A."/>
            <person name="Mitros T."/>
            <person name="Fritz-Laylin L.K."/>
            <person name="Hellsten U."/>
            <person name="Chapman J."/>
            <person name="Simakov O."/>
            <person name="Rensing S.A."/>
            <person name="Terry A."/>
            <person name="Pangilinan J."/>
            <person name="Kapitonov V."/>
            <person name="Jurka J."/>
            <person name="Salamov A."/>
            <person name="Shapiro H."/>
            <person name="Schmutz J."/>
            <person name="Grimwood J."/>
            <person name="Lindquist E."/>
            <person name="Lucas S."/>
            <person name="Grigoriev I.V."/>
            <person name="Schmitt R."/>
            <person name="Kirk D."/>
            <person name="Rokhsar D.S."/>
        </authorList>
    </citation>
    <scope>NUCLEOTIDE SEQUENCE [LARGE SCALE GENOMIC DNA]</scope>
    <source>
        <strain evidence="3">f. Nagariensis / Eve</strain>
    </source>
</reference>
<evidence type="ECO:0000313" key="2">
    <source>
        <dbReference type="EMBL" id="EFJ41201.1"/>
    </source>
</evidence>
<feature type="non-terminal residue" evidence="2">
    <location>
        <position position="70"/>
    </location>
</feature>
<organism evidence="3">
    <name type="scientific">Volvox carteri f. nagariensis</name>
    <dbReference type="NCBI Taxonomy" id="3068"/>
    <lineage>
        <taxon>Eukaryota</taxon>
        <taxon>Viridiplantae</taxon>
        <taxon>Chlorophyta</taxon>
        <taxon>core chlorophytes</taxon>
        <taxon>Chlorophyceae</taxon>
        <taxon>CS clade</taxon>
        <taxon>Chlamydomonadales</taxon>
        <taxon>Volvocaceae</taxon>
        <taxon>Volvox</taxon>
    </lineage>
</organism>
<name>D8UGH6_VOLCA</name>
<feature type="non-terminal residue" evidence="2">
    <location>
        <position position="1"/>
    </location>
</feature>
<dbReference type="eggNOG" id="KOG0531">
    <property type="taxonomic scope" value="Eukaryota"/>
</dbReference>
<dbReference type="KEGG" id="vcn:VOLCADRAFT_37751"/>
<dbReference type="GeneID" id="9620787"/>
<evidence type="ECO:0000259" key="1">
    <source>
        <dbReference type="Pfam" id="PF23602"/>
    </source>
</evidence>
<dbReference type="Proteomes" id="UP000001058">
    <property type="component" value="Unassembled WGS sequence"/>
</dbReference>
<dbReference type="AlphaFoldDB" id="D8UGH6"/>
<evidence type="ECO:0000313" key="3">
    <source>
        <dbReference type="Proteomes" id="UP000001058"/>
    </source>
</evidence>
<sequence>RWEFSLEEAPDGTSLVLEVAVGRFLDTSLIQTDLQPTYVRLLIKGKLLQLLLPCEVRPDGARAQRNMTTG</sequence>
<dbReference type="Pfam" id="PF23602">
    <property type="entry name" value="CS_DNAAF11_C"/>
    <property type="match status" value="1"/>
</dbReference>
<dbReference type="OrthoDB" id="10250990at2759"/>
<dbReference type="EMBL" id="GL378399">
    <property type="protein sequence ID" value="EFJ41201.1"/>
    <property type="molecule type" value="Genomic_DNA"/>
</dbReference>
<dbReference type="InterPro" id="IPR056496">
    <property type="entry name" value="CS_DNAAF11_C"/>
</dbReference>
<proteinExistence type="predicted"/>
<keyword evidence="3" id="KW-1185">Reference proteome</keyword>
<feature type="domain" description="Dynein axonemal assembly factor 11-like CS" evidence="1">
    <location>
        <begin position="2"/>
        <end position="70"/>
    </location>
</feature>